<reference evidence="1" key="1">
    <citation type="submission" date="2018-06" db="EMBL/GenBank/DDBJ databases">
        <authorList>
            <person name="Zhirakovskaya E."/>
        </authorList>
    </citation>
    <scope>NUCLEOTIDE SEQUENCE</scope>
</reference>
<sequence length="214" mass="25242">MSYLTFRQKFQNLPYISTADIIKEEANSQVMRNQLRRWETKGLIIKLRKGIYVFNDNDYKGSSTGFDLKYFAGQIYGPSYVSMEYALSFYGFIPEGVEFITSITTQKTTRFKNGLGHFMYQHIKPQAFRGFQKIGDEKLPIFMAEPEKAVVDFLYLNLSKFGKNTKDVLEHSYRFQNMEEINEEKLRYFGELFHTKKLMVVIEQVCQMVKEEKL</sequence>
<dbReference type="AlphaFoldDB" id="A0A3B1DGJ7"/>
<dbReference type="EMBL" id="UOGJ01000030">
    <property type="protein sequence ID" value="VAX35128.1"/>
    <property type="molecule type" value="Genomic_DNA"/>
</dbReference>
<accession>A0A3B1DGJ7</accession>
<evidence type="ECO:0008006" key="2">
    <source>
        <dbReference type="Google" id="ProtNLM"/>
    </source>
</evidence>
<proteinExistence type="predicted"/>
<protein>
    <recommendedName>
        <fullName evidence="2">Transcriptional regulator, AbiEi antitoxin, Type IV TA system</fullName>
    </recommendedName>
</protein>
<organism evidence="1">
    <name type="scientific">hydrothermal vent metagenome</name>
    <dbReference type="NCBI Taxonomy" id="652676"/>
    <lineage>
        <taxon>unclassified sequences</taxon>
        <taxon>metagenomes</taxon>
        <taxon>ecological metagenomes</taxon>
    </lineage>
</organism>
<gene>
    <name evidence="1" type="ORF">MNBD_UNCLBAC01-2121</name>
</gene>
<name>A0A3B1DGJ7_9ZZZZ</name>
<evidence type="ECO:0000313" key="1">
    <source>
        <dbReference type="EMBL" id="VAX35128.1"/>
    </source>
</evidence>